<dbReference type="PANTHER" id="PTHR36505">
    <property type="entry name" value="BLR1072 PROTEIN"/>
    <property type="match status" value="1"/>
</dbReference>
<sequence>MIEREVETGGPDGFIEDVESDAAIAADEVQGAALYGPDGAKVGHIHKLMIDKRSGQVRYAIVTDAGILGIGNYLPVSWSRFKFDENLHGYVSDVTAEIIAERGRDTAEHGDLQIW</sequence>
<dbReference type="Pfam" id="PF05239">
    <property type="entry name" value="PRC"/>
    <property type="match status" value="1"/>
</dbReference>
<comment type="caution">
    <text evidence="2">The sequence shown here is derived from an EMBL/GenBank/DDBJ whole genome shotgun (WGS) entry which is preliminary data.</text>
</comment>
<evidence type="ECO:0000313" key="2">
    <source>
        <dbReference type="EMBL" id="MDO6416095.1"/>
    </source>
</evidence>
<evidence type="ECO:0000313" key="3">
    <source>
        <dbReference type="Proteomes" id="UP001169764"/>
    </source>
</evidence>
<reference evidence="2" key="1">
    <citation type="submission" date="2023-07" db="EMBL/GenBank/DDBJ databases">
        <authorList>
            <person name="Kim M."/>
        </authorList>
    </citation>
    <scope>NUCLEOTIDE SEQUENCE</scope>
    <source>
        <strain evidence="2">BIUV-7</strain>
    </source>
</reference>
<proteinExistence type="predicted"/>
<keyword evidence="3" id="KW-1185">Reference proteome</keyword>
<gene>
    <name evidence="2" type="ORF">Q4F19_17045</name>
</gene>
<evidence type="ECO:0000259" key="1">
    <source>
        <dbReference type="Pfam" id="PF05239"/>
    </source>
</evidence>
<name>A0ABT8YCN8_9SPHN</name>
<accession>A0ABT8YCN8</accession>
<dbReference type="EMBL" id="JAUOTP010000009">
    <property type="protein sequence ID" value="MDO6416095.1"/>
    <property type="molecule type" value="Genomic_DNA"/>
</dbReference>
<dbReference type="PANTHER" id="PTHR36505:SF1">
    <property type="entry name" value="BLR1072 PROTEIN"/>
    <property type="match status" value="1"/>
</dbReference>
<organism evidence="2 3">
    <name type="scientific">Sphingomonas natans</name>
    <dbReference type="NCBI Taxonomy" id="3063330"/>
    <lineage>
        <taxon>Bacteria</taxon>
        <taxon>Pseudomonadati</taxon>
        <taxon>Pseudomonadota</taxon>
        <taxon>Alphaproteobacteria</taxon>
        <taxon>Sphingomonadales</taxon>
        <taxon>Sphingomonadaceae</taxon>
        <taxon>Sphingomonas</taxon>
    </lineage>
</organism>
<dbReference type="Proteomes" id="UP001169764">
    <property type="component" value="Unassembled WGS sequence"/>
</dbReference>
<protein>
    <submittedName>
        <fullName evidence="2">PRC-barrel domain-containing protein</fullName>
    </submittedName>
</protein>
<dbReference type="InterPro" id="IPR027275">
    <property type="entry name" value="PRC-brl_dom"/>
</dbReference>
<dbReference type="Gene3D" id="2.30.30.240">
    <property type="entry name" value="PRC-barrel domain"/>
    <property type="match status" value="1"/>
</dbReference>
<dbReference type="SUPFAM" id="SSF50346">
    <property type="entry name" value="PRC-barrel domain"/>
    <property type="match status" value="1"/>
</dbReference>
<feature type="domain" description="PRC-barrel" evidence="1">
    <location>
        <begin position="24"/>
        <end position="80"/>
    </location>
</feature>
<dbReference type="RefSeq" id="WP_303545097.1">
    <property type="nucleotide sequence ID" value="NZ_JAUOTP010000009.1"/>
</dbReference>
<dbReference type="InterPro" id="IPR011033">
    <property type="entry name" value="PRC_barrel-like_sf"/>
</dbReference>